<protein>
    <submittedName>
        <fullName evidence="3">DnaJ-like protein subfamily C member 30</fullName>
    </submittedName>
</protein>
<dbReference type="EMBL" id="SOYY01000025">
    <property type="protein sequence ID" value="KAA0702496.1"/>
    <property type="molecule type" value="Genomic_DNA"/>
</dbReference>
<accession>A0A5A9MZN8</accession>
<evidence type="ECO:0000256" key="1">
    <source>
        <dbReference type="SAM" id="MobiDB-lite"/>
    </source>
</evidence>
<evidence type="ECO:0000259" key="2">
    <source>
        <dbReference type="PROSITE" id="PS50076"/>
    </source>
</evidence>
<organism evidence="3 4">
    <name type="scientific">Triplophysa tibetana</name>
    <dbReference type="NCBI Taxonomy" id="1572043"/>
    <lineage>
        <taxon>Eukaryota</taxon>
        <taxon>Metazoa</taxon>
        <taxon>Chordata</taxon>
        <taxon>Craniata</taxon>
        <taxon>Vertebrata</taxon>
        <taxon>Euteleostomi</taxon>
        <taxon>Actinopterygii</taxon>
        <taxon>Neopterygii</taxon>
        <taxon>Teleostei</taxon>
        <taxon>Ostariophysi</taxon>
        <taxon>Cypriniformes</taxon>
        <taxon>Nemacheilidae</taxon>
        <taxon>Triplophysa</taxon>
    </lineage>
</organism>
<dbReference type="InterPro" id="IPR036869">
    <property type="entry name" value="J_dom_sf"/>
</dbReference>
<dbReference type="CDD" id="cd06257">
    <property type="entry name" value="DnaJ"/>
    <property type="match status" value="1"/>
</dbReference>
<evidence type="ECO:0000313" key="4">
    <source>
        <dbReference type="Proteomes" id="UP000324632"/>
    </source>
</evidence>
<dbReference type="AlphaFoldDB" id="A0A5A9MZN8"/>
<dbReference type="SMART" id="SM00271">
    <property type="entry name" value="DnaJ"/>
    <property type="match status" value="1"/>
</dbReference>
<name>A0A5A9MZN8_9TELE</name>
<sequence length="232" mass="26568">MSYVRSKVSAFKTLRTGACSPGILFCDQCVRRNTDMRLRAYCVFLTGTRAYSRGRDSDASASPHSSRTAYYDILNISLNATQAQIKTAYYKQSFIYHPDRNRGDDAARRFALIAESYSVLGSVALRRRYDRGALTHTDAQAAGRPSSSSARHQASRRASDAFVNAPFDFDAFYQAHYGEQLQREKQMRRKREEFQRHQREEFARWKVRKLTEMTVGFLLLSGGVLFINLRST</sequence>
<keyword evidence="4" id="KW-1185">Reference proteome</keyword>
<dbReference type="SUPFAM" id="SSF46565">
    <property type="entry name" value="Chaperone J-domain"/>
    <property type="match status" value="1"/>
</dbReference>
<evidence type="ECO:0000313" key="3">
    <source>
        <dbReference type="EMBL" id="KAA0702496.1"/>
    </source>
</evidence>
<proteinExistence type="predicted"/>
<dbReference type="PANTHER" id="PTHR44873">
    <property type="entry name" value="DNAJ HOMOLOG SUBFAMILY C MEMBER 30, MITOCHONDRIAL"/>
    <property type="match status" value="1"/>
</dbReference>
<comment type="caution">
    <text evidence="3">The sequence shown here is derived from an EMBL/GenBank/DDBJ whole genome shotgun (WGS) entry which is preliminary data.</text>
</comment>
<dbReference type="PRINTS" id="PR00625">
    <property type="entry name" value="JDOMAIN"/>
</dbReference>
<feature type="region of interest" description="Disordered" evidence="1">
    <location>
        <begin position="136"/>
        <end position="155"/>
    </location>
</feature>
<gene>
    <name evidence="3" type="ORF">E1301_Tti018984</name>
</gene>
<reference evidence="3 4" key="1">
    <citation type="journal article" date="2019" name="Mol. Ecol. Resour.">
        <title>Chromosome-level genome assembly of Triplophysa tibetana, a fish adapted to the harsh high-altitude environment of the Tibetan Plateau.</title>
        <authorList>
            <person name="Yang X."/>
            <person name="Liu H."/>
            <person name="Ma Z."/>
            <person name="Zou Y."/>
            <person name="Zou M."/>
            <person name="Mao Y."/>
            <person name="Li X."/>
            <person name="Wang H."/>
            <person name="Chen T."/>
            <person name="Wang W."/>
            <person name="Yang R."/>
        </authorList>
    </citation>
    <scope>NUCLEOTIDE SEQUENCE [LARGE SCALE GENOMIC DNA]</scope>
    <source>
        <strain evidence="3">TTIB1903HZAU</strain>
        <tissue evidence="3">Muscle</tissue>
    </source>
</reference>
<dbReference type="Pfam" id="PF00226">
    <property type="entry name" value="DnaJ"/>
    <property type="match status" value="1"/>
</dbReference>
<dbReference type="Proteomes" id="UP000324632">
    <property type="component" value="Chromosome 25"/>
</dbReference>
<dbReference type="PANTHER" id="PTHR44873:SF1">
    <property type="entry name" value="DNAJ HOMOLOG SUBFAMILY C MEMBER 30, MITOCHONDRIAL"/>
    <property type="match status" value="1"/>
</dbReference>
<dbReference type="Gene3D" id="1.10.287.110">
    <property type="entry name" value="DnaJ domain"/>
    <property type="match status" value="1"/>
</dbReference>
<dbReference type="InterPro" id="IPR053025">
    <property type="entry name" value="Mito_ATP_Synthase-Asso"/>
</dbReference>
<dbReference type="InterPro" id="IPR001623">
    <property type="entry name" value="DnaJ_domain"/>
</dbReference>
<feature type="domain" description="J" evidence="2">
    <location>
        <begin position="69"/>
        <end position="133"/>
    </location>
</feature>
<dbReference type="PROSITE" id="PS50076">
    <property type="entry name" value="DNAJ_2"/>
    <property type="match status" value="1"/>
</dbReference>